<keyword evidence="7" id="KW-1133">Transmembrane helix</keyword>
<dbReference type="InterPro" id="IPR036890">
    <property type="entry name" value="HATPase_C_sf"/>
</dbReference>
<dbReference type="InterPro" id="IPR011990">
    <property type="entry name" value="TPR-like_helical_dom_sf"/>
</dbReference>
<evidence type="ECO:0000256" key="3">
    <source>
        <dbReference type="ARBA" id="ARBA00022679"/>
    </source>
</evidence>
<dbReference type="CDD" id="cd16917">
    <property type="entry name" value="HATPase_UhpB-NarQ-NarX-like"/>
    <property type="match status" value="1"/>
</dbReference>
<keyword evidence="6" id="KW-0802">TPR repeat</keyword>
<keyword evidence="5" id="KW-0902">Two-component regulatory system</keyword>
<dbReference type="Gene3D" id="3.30.565.10">
    <property type="entry name" value="Histidine kinase-like ATPase, C-terminal domain"/>
    <property type="match status" value="1"/>
</dbReference>
<evidence type="ECO:0000313" key="9">
    <source>
        <dbReference type="EMBL" id="MFD0797037.1"/>
    </source>
</evidence>
<dbReference type="PANTHER" id="PTHR24421">
    <property type="entry name" value="NITRATE/NITRITE SENSOR PROTEIN NARX-RELATED"/>
    <property type="match status" value="1"/>
</dbReference>
<keyword evidence="4" id="KW-0418">Kinase</keyword>
<evidence type="ECO:0000256" key="7">
    <source>
        <dbReference type="SAM" id="Phobius"/>
    </source>
</evidence>
<dbReference type="RefSeq" id="WP_379933063.1">
    <property type="nucleotide sequence ID" value="NZ_JBHTHY010000003.1"/>
</dbReference>
<name>A0ABW3B1R0_9FLAO</name>
<comment type="catalytic activity">
    <reaction evidence="1">
        <text>ATP + protein L-histidine = ADP + protein N-phospho-L-histidine.</text>
        <dbReference type="EC" id="2.7.13.3"/>
    </reaction>
</comment>
<dbReference type="Pfam" id="PF13424">
    <property type="entry name" value="TPR_12"/>
    <property type="match status" value="1"/>
</dbReference>
<dbReference type="SMART" id="SM00028">
    <property type="entry name" value="TPR"/>
    <property type="match status" value="3"/>
</dbReference>
<dbReference type="EMBL" id="JBHTHY010000003">
    <property type="protein sequence ID" value="MFD0797037.1"/>
    <property type="molecule type" value="Genomic_DNA"/>
</dbReference>
<dbReference type="SUPFAM" id="SSF48452">
    <property type="entry name" value="TPR-like"/>
    <property type="match status" value="1"/>
</dbReference>
<dbReference type="InterPro" id="IPR050482">
    <property type="entry name" value="Sensor_HK_TwoCompSys"/>
</dbReference>
<gene>
    <name evidence="9" type="ORF">ACFQZJ_06170</name>
</gene>
<keyword evidence="3" id="KW-0808">Transferase</keyword>
<evidence type="ECO:0000256" key="2">
    <source>
        <dbReference type="ARBA" id="ARBA00012438"/>
    </source>
</evidence>
<keyword evidence="10" id="KW-1185">Reference proteome</keyword>
<feature type="repeat" description="TPR" evidence="6">
    <location>
        <begin position="192"/>
        <end position="225"/>
    </location>
</feature>
<evidence type="ECO:0000256" key="5">
    <source>
        <dbReference type="ARBA" id="ARBA00023012"/>
    </source>
</evidence>
<dbReference type="EC" id="2.7.13.3" evidence="2"/>
<dbReference type="Proteomes" id="UP001597012">
    <property type="component" value="Unassembled WGS sequence"/>
</dbReference>
<proteinExistence type="predicted"/>
<comment type="caution">
    <text evidence="9">The sequence shown here is derived from an EMBL/GenBank/DDBJ whole genome shotgun (WGS) entry which is preliminary data.</text>
</comment>
<dbReference type="Pfam" id="PF02518">
    <property type="entry name" value="HATPase_c"/>
    <property type="match status" value="1"/>
</dbReference>
<feature type="domain" description="Histidine kinase" evidence="8">
    <location>
        <begin position="556"/>
        <end position="640"/>
    </location>
</feature>
<dbReference type="Gene3D" id="1.25.40.10">
    <property type="entry name" value="Tetratricopeptide repeat domain"/>
    <property type="match status" value="1"/>
</dbReference>
<dbReference type="InterPro" id="IPR004358">
    <property type="entry name" value="Sig_transdc_His_kin-like_C"/>
</dbReference>
<protein>
    <recommendedName>
        <fullName evidence="2">histidine kinase</fullName>
        <ecNumber evidence="2">2.7.13.3</ecNumber>
    </recommendedName>
</protein>
<dbReference type="PROSITE" id="PS50005">
    <property type="entry name" value="TPR"/>
    <property type="match status" value="2"/>
</dbReference>
<dbReference type="PROSITE" id="PS50109">
    <property type="entry name" value="HIS_KIN"/>
    <property type="match status" value="1"/>
</dbReference>
<evidence type="ECO:0000259" key="8">
    <source>
        <dbReference type="PROSITE" id="PS50109"/>
    </source>
</evidence>
<dbReference type="SUPFAM" id="SSF55874">
    <property type="entry name" value="ATPase domain of HSP90 chaperone/DNA topoisomerase II/histidine kinase"/>
    <property type="match status" value="1"/>
</dbReference>
<reference evidence="10" key="1">
    <citation type="journal article" date="2019" name="Int. J. Syst. Evol. Microbiol.">
        <title>The Global Catalogue of Microorganisms (GCM) 10K type strain sequencing project: providing services to taxonomists for standard genome sequencing and annotation.</title>
        <authorList>
            <consortium name="The Broad Institute Genomics Platform"/>
            <consortium name="The Broad Institute Genome Sequencing Center for Infectious Disease"/>
            <person name="Wu L."/>
            <person name="Ma J."/>
        </authorList>
    </citation>
    <scope>NUCLEOTIDE SEQUENCE [LARGE SCALE GENOMIC DNA]</scope>
    <source>
        <strain evidence="10">CCUG 61948</strain>
    </source>
</reference>
<organism evidence="9 10">
    <name type="scientific">Maribacter chungangensis</name>
    <dbReference type="NCBI Taxonomy" id="1069117"/>
    <lineage>
        <taxon>Bacteria</taxon>
        <taxon>Pseudomonadati</taxon>
        <taxon>Bacteroidota</taxon>
        <taxon>Flavobacteriia</taxon>
        <taxon>Flavobacteriales</taxon>
        <taxon>Flavobacteriaceae</taxon>
        <taxon>Maribacter</taxon>
    </lineage>
</organism>
<keyword evidence="7" id="KW-0812">Transmembrane</keyword>
<evidence type="ECO:0000256" key="4">
    <source>
        <dbReference type="ARBA" id="ARBA00022777"/>
    </source>
</evidence>
<dbReference type="PANTHER" id="PTHR24421:SF10">
    <property type="entry name" value="NITRATE_NITRITE SENSOR PROTEIN NARQ"/>
    <property type="match status" value="1"/>
</dbReference>
<evidence type="ECO:0000256" key="1">
    <source>
        <dbReference type="ARBA" id="ARBA00000085"/>
    </source>
</evidence>
<dbReference type="PRINTS" id="PR00344">
    <property type="entry name" value="BCTRLSENSOR"/>
</dbReference>
<dbReference type="InterPro" id="IPR003594">
    <property type="entry name" value="HATPase_dom"/>
</dbReference>
<sequence length="640" mass="73628">MPTKNKIPAILASLFSFWILFVNLSCKDAKVDALQANGNAWHLQPMENSKDSGKLLTFLAQLDSTQITKQTLNNILLRSKTHDSLGQQDSVLFYDRLLLKYSSKTPYREYIAKARSYLAYDHRITGSTDSAYYYYDLAQKSYKELNDSLQVGRKLLEMGKIQFRLADYHSSKQTITEAIPYLDPINNASYTAIAMNELAHNFSRLADILNAEKYYRKAISIDSNTENKALYTNNLALLYQENGQYEKAITLFKELLKNLPDTIEMTEKARFQHNLAFCEWKLYGTNPIGKFTESLGIRKKAKDTWGLLSSYSGFMDYYLDVKDPKGRFYADSLIQISRLIKNPNAELSAIQNLLTKNKATALDLIPRFLTLNDSITKNRLSSKNQFAYLKYQDQQEKEQLLTFKAETAEQKATLIRQQTQKILLLVLFVVMLLVSFSMFYYLKQRHQKEKLQEIYRTEKRISKVVHDELANDLYGLMTSMEHTKNFEKTSVLDRLENIYNRTRDISHETGGIDTLNYTDELKKLLSQFRNDDTVIALKDFNTIKWKNLEDEIKITLYRVLNELLVNMKKHSGASVASISFKQVRKKLAIGYADNGKGLKTPFNKGLGLSNTETRIKNLNGTISFDSELGKGTKITISFPI</sequence>
<feature type="repeat" description="TPR" evidence="6">
    <location>
        <begin position="229"/>
        <end position="262"/>
    </location>
</feature>
<dbReference type="InterPro" id="IPR005467">
    <property type="entry name" value="His_kinase_dom"/>
</dbReference>
<feature type="transmembrane region" description="Helical" evidence="7">
    <location>
        <begin position="422"/>
        <end position="442"/>
    </location>
</feature>
<dbReference type="InterPro" id="IPR019734">
    <property type="entry name" value="TPR_rpt"/>
</dbReference>
<keyword evidence="7" id="KW-0472">Membrane</keyword>
<evidence type="ECO:0000313" key="10">
    <source>
        <dbReference type="Proteomes" id="UP001597012"/>
    </source>
</evidence>
<evidence type="ECO:0000256" key="6">
    <source>
        <dbReference type="PROSITE-ProRule" id="PRU00339"/>
    </source>
</evidence>
<accession>A0ABW3B1R0</accession>